<reference evidence="2 3" key="1">
    <citation type="submission" date="2024-04" db="EMBL/GenBank/DDBJ databases">
        <title>Tritrichomonas musculus Genome.</title>
        <authorList>
            <person name="Alves-Ferreira E."/>
            <person name="Grigg M."/>
            <person name="Lorenzi H."/>
            <person name="Galac M."/>
        </authorList>
    </citation>
    <scope>NUCLEOTIDE SEQUENCE [LARGE SCALE GENOMIC DNA]</scope>
    <source>
        <strain evidence="2 3">EAF2021</strain>
    </source>
</reference>
<evidence type="ECO:0008006" key="4">
    <source>
        <dbReference type="Google" id="ProtNLM"/>
    </source>
</evidence>
<organism evidence="2 3">
    <name type="scientific">Tritrichomonas musculus</name>
    <dbReference type="NCBI Taxonomy" id="1915356"/>
    <lineage>
        <taxon>Eukaryota</taxon>
        <taxon>Metamonada</taxon>
        <taxon>Parabasalia</taxon>
        <taxon>Tritrichomonadida</taxon>
        <taxon>Tritrichomonadidae</taxon>
        <taxon>Tritrichomonas</taxon>
    </lineage>
</organism>
<keyword evidence="3" id="KW-1185">Reference proteome</keyword>
<feature type="region of interest" description="Disordered" evidence="1">
    <location>
        <begin position="517"/>
        <end position="606"/>
    </location>
</feature>
<evidence type="ECO:0000313" key="2">
    <source>
        <dbReference type="EMBL" id="KAK8853945.1"/>
    </source>
</evidence>
<dbReference type="SUPFAM" id="SSF88723">
    <property type="entry name" value="PIN domain-like"/>
    <property type="match status" value="1"/>
</dbReference>
<name>A0ABR2HWD6_9EUKA</name>
<feature type="region of interest" description="Disordered" evidence="1">
    <location>
        <begin position="458"/>
        <end position="494"/>
    </location>
</feature>
<dbReference type="EMBL" id="JAPFFF010000021">
    <property type="protein sequence ID" value="KAK8853945.1"/>
    <property type="molecule type" value="Genomic_DNA"/>
</dbReference>
<evidence type="ECO:0000256" key="1">
    <source>
        <dbReference type="SAM" id="MobiDB-lite"/>
    </source>
</evidence>
<gene>
    <name evidence="2" type="ORF">M9Y10_016493</name>
</gene>
<feature type="compositionally biased region" description="Low complexity" evidence="1">
    <location>
        <begin position="484"/>
        <end position="494"/>
    </location>
</feature>
<dbReference type="PANTHER" id="PTHR42264:SF3">
    <property type="entry name" value="F-BOX DOMAIN-CONTAINING PROTEIN-RELATED"/>
    <property type="match status" value="1"/>
</dbReference>
<feature type="compositionally biased region" description="Pro residues" evidence="1">
    <location>
        <begin position="466"/>
        <end position="477"/>
    </location>
</feature>
<dbReference type="Proteomes" id="UP001470230">
    <property type="component" value="Unassembled WGS sequence"/>
</dbReference>
<sequence>MLTFKTNSNVFLQVPSYIAPLFRQKTIFHLGIDFLHFYQIYLSRSTNIYLSIETIINALRSYNIEPFFVFSGITYQEIDCIHLNLQNSVKDFLNKINVSSTYSPSTANAQLSKLYQLKCINAILCSPTIVLRDISRWVHFIDFKARKIIMLRGNLKLMKDILSTRSICEVTAPSFSFEKVCWDIKPPLSELKLTKVPDIVIGLISIGAIQSPSMATYPQNSSKRSLFQLPRNCLNYLNILCGIYFSLFIHLTKLPYTRFLSAQDAPPYDEFLPLLLSQKRISEPCELNDSLFSQILAQQNISSTRFTTLLDCLKSVSAPQKISSQKQITPEYVISEGVRRFLTAHEYIAPGGELSPWGRAILVANNGLDITTIMFIELIRADVMDSDFNSNFGGIGVIDIIERIFSLFPTITQLPQEMINREKVESQKFKNTENNGNNVNDLSINKNSFYLSPHNFPSTSEIPKIAQPPPPQLPPSPLFDMDKNQNNNQMNSNSMNSQLITANKVISLHQTNQSQSENFYNNYDNNTNYSNNNRNSGNGTNNSTSNDYGNNSNNNNSNNNNSNNNNSNNNNSNNNNSNNNNNFDINNPNEMKNSRKSDATENVQNNSDCHNNSNFYTQTFHVISHMLFLLFRIIICDTYISISKKPDLAELKNILSKIPFQEFPEHSTGILMRFLLESSDEKRKAFVKSVPREQLKKDVYNAFNWWKSLNKATVELKQRSLMPNSRVSNLKNFLVMFECANHFVEKTIVDVFKFL</sequence>
<evidence type="ECO:0000313" key="3">
    <source>
        <dbReference type="Proteomes" id="UP001470230"/>
    </source>
</evidence>
<accession>A0ABR2HWD6</accession>
<comment type="caution">
    <text evidence="2">The sequence shown here is derived from an EMBL/GenBank/DDBJ whole genome shotgun (WGS) entry which is preliminary data.</text>
</comment>
<feature type="compositionally biased region" description="Low complexity" evidence="1">
    <location>
        <begin position="521"/>
        <end position="589"/>
    </location>
</feature>
<dbReference type="PANTHER" id="PTHR42264">
    <property type="entry name" value="EPHRIN_REC_LIKE DOMAIN-CONTAINING PROTEIN"/>
    <property type="match status" value="1"/>
</dbReference>
<proteinExistence type="predicted"/>
<dbReference type="InterPro" id="IPR029060">
    <property type="entry name" value="PIN-like_dom_sf"/>
</dbReference>
<protein>
    <recommendedName>
        <fullName evidence="4">Post-transcriptional regulator MKT1 N-terminal domain-containing protein</fullName>
    </recommendedName>
</protein>